<dbReference type="Proteomes" id="UP000826725">
    <property type="component" value="Chromosome"/>
</dbReference>
<dbReference type="RefSeq" id="WP_228857143.1">
    <property type="nucleotide sequence ID" value="NZ_AP024086.1"/>
</dbReference>
<evidence type="ECO:0000313" key="3">
    <source>
        <dbReference type="Proteomes" id="UP000826725"/>
    </source>
</evidence>
<dbReference type="KEGG" id="dbk:DGMP_17810"/>
<keyword evidence="1" id="KW-0175">Coiled coil</keyword>
<gene>
    <name evidence="2" type="ORF">DGMP_17810</name>
</gene>
<keyword evidence="3" id="KW-1185">Reference proteome</keyword>
<sequence>MSDKEEIRKRLAELEKEIAETKKRLPAHSVKPPVMMDLLALEDERDELLAKLR</sequence>
<dbReference type="EMBL" id="AP024086">
    <property type="protein sequence ID" value="BCL61088.1"/>
    <property type="molecule type" value="Genomic_DNA"/>
</dbReference>
<dbReference type="AlphaFoldDB" id="A0A8D5FLA6"/>
<evidence type="ECO:0000256" key="1">
    <source>
        <dbReference type="SAM" id="Coils"/>
    </source>
</evidence>
<feature type="coiled-coil region" evidence="1">
    <location>
        <begin position="4"/>
        <end position="31"/>
    </location>
</feature>
<proteinExistence type="predicted"/>
<organism evidence="2 3">
    <name type="scientific">Desulfomarina profundi</name>
    <dbReference type="NCBI Taxonomy" id="2772557"/>
    <lineage>
        <taxon>Bacteria</taxon>
        <taxon>Pseudomonadati</taxon>
        <taxon>Thermodesulfobacteriota</taxon>
        <taxon>Desulfobulbia</taxon>
        <taxon>Desulfobulbales</taxon>
        <taxon>Desulfobulbaceae</taxon>
        <taxon>Desulfomarina</taxon>
    </lineage>
</organism>
<name>A0A8D5FLA6_9BACT</name>
<reference evidence="2" key="1">
    <citation type="submission" date="2020-09" db="EMBL/GenBank/DDBJ databases">
        <title>Desulfogranum mesoprofundum gen. nov., sp. nov., a novel mesophilic, sulfate-reducing chemolithoautotroph isolated from a deep-sea hydrothermal vent chimney in the Suiyo Seamount.</title>
        <authorList>
            <person name="Hashimoto Y."/>
            <person name="Nakagawa S."/>
        </authorList>
    </citation>
    <scope>NUCLEOTIDE SEQUENCE</scope>
    <source>
        <strain evidence="2">KT2</strain>
    </source>
</reference>
<protein>
    <submittedName>
        <fullName evidence="2">Uncharacterized protein</fullName>
    </submittedName>
</protein>
<evidence type="ECO:0000313" key="2">
    <source>
        <dbReference type="EMBL" id="BCL61088.1"/>
    </source>
</evidence>
<accession>A0A8D5FLA6</accession>